<comment type="caution">
    <text evidence="2">The sequence shown here is derived from an EMBL/GenBank/DDBJ whole genome shotgun (WGS) entry which is preliminary data.</text>
</comment>
<organism evidence="2 3">
    <name type="scientific">Sporothrix bragantina</name>
    <dbReference type="NCBI Taxonomy" id="671064"/>
    <lineage>
        <taxon>Eukaryota</taxon>
        <taxon>Fungi</taxon>
        <taxon>Dikarya</taxon>
        <taxon>Ascomycota</taxon>
        <taxon>Pezizomycotina</taxon>
        <taxon>Sordariomycetes</taxon>
        <taxon>Sordariomycetidae</taxon>
        <taxon>Ophiostomatales</taxon>
        <taxon>Ophiostomataceae</taxon>
        <taxon>Sporothrix</taxon>
    </lineage>
</organism>
<dbReference type="SUPFAM" id="SSF53474">
    <property type="entry name" value="alpha/beta-Hydrolases"/>
    <property type="match status" value="1"/>
</dbReference>
<dbReference type="Proteomes" id="UP001642406">
    <property type="component" value="Unassembled WGS sequence"/>
</dbReference>
<dbReference type="InterPro" id="IPR050309">
    <property type="entry name" value="Type-B_Carboxylest/Lipase"/>
</dbReference>
<dbReference type="InterPro" id="IPR002018">
    <property type="entry name" value="CarbesteraseB"/>
</dbReference>
<dbReference type="EMBL" id="CAWUHC010000066">
    <property type="protein sequence ID" value="CAK7227500.1"/>
    <property type="molecule type" value="Genomic_DNA"/>
</dbReference>
<protein>
    <recommendedName>
        <fullName evidence="1">Carboxylesterase type B domain-containing protein</fullName>
    </recommendedName>
</protein>
<feature type="domain" description="Carboxylesterase type B" evidence="1">
    <location>
        <begin position="9"/>
        <end position="135"/>
    </location>
</feature>
<reference evidence="2 3" key="1">
    <citation type="submission" date="2024-01" db="EMBL/GenBank/DDBJ databases">
        <authorList>
            <person name="Allen C."/>
            <person name="Tagirdzhanova G."/>
        </authorList>
    </citation>
    <scope>NUCLEOTIDE SEQUENCE [LARGE SCALE GENOMIC DNA]</scope>
</reference>
<keyword evidence="3" id="KW-1185">Reference proteome</keyword>
<evidence type="ECO:0000259" key="1">
    <source>
        <dbReference type="Pfam" id="PF00135"/>
    </source>
</evidence>
<sequence>MSNDHIEVRLGGSQVRGFVSEQGLANFLGIPFATVPDRFRPARSLEYAENAADAPAAASTIDATKYGPRCSQADDEFGGAKEIFFQGLHAASTEPDSDRDCLRLNVYTPPEAVGAGDDARLPVIVWIHGGGAYTTNVLASSGFNVISTYLAEIRTE</sequence>
<dbReference type="Gene3D" id="3.40.50.1820">
    <property type="entry name" value="alpha/beta hydrolase"/>
    <property type="match status" value="1"/>
</dbReference>
<evidence type="ECO:0000313" key="3">
    <source>
        <dbReference type="Proteomes" id="UP001642406"/>
    </source>
</evidence>
<accession>A0ABP0C658</accession>
<name>A0ABP0C658_9PEZI</name>
<dbReference type="InterPro" id="IPR029058">
    <property type="entry name" value="AB_hydrolase_fold"/>
</dbReference>
<evidence type="ECO:0000313" key="2">
    <source>
        <dbReference type="EMBL" id="CAK7227500.1"/>
    </source>
</evidence>
<dbReference type="PANTHER" id="PTHR11559">
    <property type="entry name" value="CARBOXYLESTERASE"/>
    <property type="match status" value="1"/>
</dbReference>
<dbReference type="Pfam" id="PF00135">
    <property type="entry name" value="COesterase"/>
    <property type="match status" value="1"/>
</dbReference>
<proteinExistence type="predicted"/>
<gene>
    <name evidence="2" type="ORF">SBRCBS47491_006589</name>
</gene>